<gene>
    <name evidence="2" type="ORF">SEA_SPARKDEHLILY_23</name>
</gene>
<dbReference type="OrthoDB" id="9250at10239"/>
<feature type="region of interest" description="Disordered" evidence="1">
    <location>
        <begin position="1"/>
        <end position="22"/>
    </location>
</feature>
<accession>A0A0S1S4Q0</accession>
<feature type="compositionally biased region" description="Polar residues" evidence="1">
    <location>
        <begin position="1"/>
        <end position="18"/>
    </location>
</feature>
<protein>
    <submittedName>
        <fullName evidence="2">Minor tail protein</fullName>
    </submittedName>
</protein>
<dbReference type="Proteomes" id="UP000202242">
    <property type="component" value="Segment"/>
</dbReference>
<dbReference type="Pfam" id="PF12789">
    <property type="entry name" value="PTR"/>
    <property type="match status" value="2"/>
</dbReference>
<sequence>MAYSKQSWENVPSTNTPLSADRLNHIEDGIEGAHEGLDDKADLAHDHVLADVTDVTASASEVNVLDGITASTAELNYVDGVTSNVQTQLDGKAAASHTHSASDISSGTLDIARIPVGSSGSTVCAGNDSRLSDQRTPSDNSVTLAKIQDGAITNAKINTGAAIAKSKLASDVQTSLGKADSSVQKSGTATGMWMGTTLPGTGSAGVLYVVTP</sequence>
<dbReference type="RefSeq" id="YP_009187179.1">
    <property type="nucleotide sequence ID" value="NC_028654.1"/>
</dbReference>
<dbReference type="EMBL" id="KT895280">
    <property type="protein sequence ID" value="ALM02172.1"/>
    <property type="molecule type" value="Genomic_DNA"/>
</dbReference>
<evidence type="ECO:0000256" key="1">
    <source>
        <dbReference type="SAM" id="MobiDB-lite"/>
    </source>
</evidence>
<dbReference type="GeneID" id="26515869"/>
<evidence type="ECO:0000313" key="2">
    <source>
        <dbReference type="EMBL" id="ALM02172.1"/>
    </source>
</evidence>
<feature type="region of interest" description="Disordered" evidence="1">
    <location>
        <begin position="120"/>
        <end position="139"/>
    </location>
</feature>
<organism evidence="2 3">
    <name type="scientific">Mycobacterium phage Sparkdehlily</name>
    <dbReference type="NCBI Taxonomy" id="1739966"/>
    <lineage>
        <taxon>Viruses</taxon>
        <taxon>Duplodnaviria</taxon>
        <taxon>Heunggongvirae</taxon>
        <taxon>Uroviricota</taxon>
        <taxon>Caudoviricetes</taxon>
        <taxon>Gracegardnervirinae</taxon>
        <taxon>Cheoctovirus</taxon>
        <taxon>Cheoctovirus sparkdehlily</taxon>
    </lineage>
</organism>
<proteinExistence type="predicted"/>
<dbReference type="KEGG" id="vg:26515869"/>
<reference evidence="2 3" key="1">
    <citation type="submission" date="2015-10" db="EMBL/GenBank/DDBJ databases">
        <authorList>
            <person name="Aldkheil E."/>
            <person name="Dickey R."/>
            <person name="Jurgensen S."/>
            <person name="Medrano J."/>
            <person name="Morvay M."/>
            <person name="Nguyen B."/>
            <person name="Nguyen D."/>
            <person name="Orlandi D."/>
            <person name="Suphphatthanaworakul T."/>
            <person name="Weeks-Galindo C."/>
            <person name="Delesalle V.A."/>
            <person name="Bradley K.W."/>
            <person name="Asai D.J."/>
            <person name="Bowman C.A."/>
            <person name="Russell D.A."/>
            <person name="Pope W.H."/>
            <person name="Jacobs-Sera D."/>
            <person name="Hendrix R.W."/>
            <person name="Hatfull G.F."/>
        </authorList>
    </citation>
    <scope>NUCLEOTIDE SEQUENCE [LARGE SCALE GENOMIC DNA]</scope>
</reference>
<keyword evidence="3" id="KW-1185">Reference proteome</keyword>
<evidence type="ECO:0000313" key="3">
    <source>
        <dbReference type="Proteomes" id="UP000202242"/>
    </source>
</evidence>
<name>A0A0S1S4Q0_9CAUD</name>